<sequence length="112" mass="12733">MAKATEDRYEQIKRFESDLSQCMKCGFCTFFCPVYQEERIEPSVARGKNMMIRGLLAGELDYTKEYAERLNKCTLCMACTTNCPAKANIPNVIVAARADTVRARGLKFPYNI</sequence>
<feature type="domain" description="4Fe-4S ferredoxin-type" evidence="1">
    <location>
        <begin position="13"/>
        <end position="43"/>
    </location>
</feature>
<dbReference type="InterPro" id="IPR009051">
    <property type="entry name" value="Helical_ferredxn"/>
</dbReference>
<dbReference type="Gene3D" id="1.10.1060.10">
    <property type="entry name" value="Alpha-helical ferredoxin"/>
    <property type="match status" value="1"/>
</dbReference>
<feature type="non-terminal residue" evidence="2">
    <location>
        <position position="112"/>
    </location>
</feature>
<accession>X1NNU7</accession>
<dbReference type="PANTHER" id="PTHR32479">
    <property type="entry name" value="GLYCOLATE OXIDASE IRON-SULFUR SUBUNIT"/>
    <property type="match status" value="1"/>
</dbReference>
<feature type="domain" description="4Fe-4S ferredoxin-type" evidence="1">
    <location>
        <begin position="63"/>
        <end position="93"/>
    </location>
</feature>
<dbReference type="GO" id="GO:0051536">
    <property type="term" value="F:iron-sulfur cluster binding"/>
    <property type="evidence" value="ECO:0007669"/>
    <property type="project" value="InterPro"/>
</dbReference>
<name>X1NNU7_9ZZZZ</name>
<dbReference type="InterPro" id="IPR017900">
    <property type="entry name" value="4Fe4S_Fe_S_CS"/>
</dbReference>
<dbReference type="PROSITE" id="PS00198">
    <property type="entry name" value="4FE4S_FER_1"/>
    <property type="match status" value="1"/>
</dbReference>
<dbReference type="Pfam" id="PF13183">
    <property type="entry name" value="Fer4_8"/>
    <property type="match status" value="1"/>
</dbReference>
<organism evidence="2">
    <name type="scientific">marine sediment metagenome</name>
    <dbReference type="NCBI Taxonomy" id="412755"/>
    <lineage>
        <taxon>unclassified sequences</taxon>
        <taxon>metagenomes</taxon>
        <taxon>ecological metagenomes</taxon>
    </lineage>
</organism>
<gene>
    <name evidence="2" type="ORF">S06H3_32324</name>
</gene>
<dbReference type="EMBL" id="BARV01019216">
    <property type="protein sequence ID" value="GAI28450.1"/>
    <property type="molecule type" value="Genomic_DNA"/>
</dbReference>
<dbReference type="AlphaFoldDB" id="X1NNU7"/>
<proteinExistence type="predicted"/>
<dbReference type="SUPFAM" id="SSF46548">
    <property type="entry name" value="alpha-helical ferredoxin"/>
    <property type="match status" value="1"/>
</dbReference>
<comment type="caution">
    <text evidence="2">The sequence shown here is derived from an EMBL/GenBank/DDBJ whole genome shotgun (WGS) entry which is preliminary data.</text>
</comment>
<dbReference type="InterPro" id="IPR017896">
    <property type="entry name" value="4Fe4S_Fe-S-bd"/>
</dbReference>
<dbReference type="PROSITE" id="PS51379">
    <property type="entry name" value="4FE4S_FER_2"/>
    <property type="match status" value="2"/>
</dbReference>
<evidence type="ECO:0000313" key="2">
    <source>
        <dbReference type="EMBL" id="GAI28450.1"/>
    </source>
</evidence>
<reference evidence="2" key="1">
    <citation type="journal article" date="2014" name="Front. Microbiol.">
        <title>High frequency of phylogenetically diverse reductive dehalogenase-homologous genes in deep subseafloor sedimentary metagenomes.</title>
        <authorList>
            <person name="Kawai M."/>
            <person name="Futagami T."/>
            <person name="Toyoda A."/>
            <person name="Takaki Y."/>
            <person name="Nishi S."/>
            <person name="Hori S."/>
            <person name="Arai W."/>
            <person name="Tsubouchi T."/>
            <person name="Morono Y."/>
            <person name="Uchiyama I."/>
            <person name="Ito T."/>
            <person name="Fujiyama A."/>
            <person name="Inagaki F."/>
            <person name="Takami H."/>
        </authorList>
    </citation>
    <scope>NUCLEOTIDE SEQUENCE</scope>
    <source>
        <strain evidence="2">Expedition CK06-06</strain>
    </source>
</reference>
<dbReference type="PANTHER" id="PTHR32479:SF20">
    <property type="entry name" value="GLYCOLATE OXIDASE IRON-SULFUR SUBUNIT"/>
    <property type="match status" value="1"/>
</dbReference>
<protein>
    <recommendedName>
        <fullName evidence="1">4Fe-4S ferredoxin-type domain-containing protein</fullName>
    </recommendedName>
</protein>
<evidence type="ECO:0000259" key="1">
    <source>
        <dbReference type="PROSITE" id="PS51379"/>
    </source>
</evidence>